<sequence length="265" mass="27971">MTSVVGTVTAFLWRGWTVLVSLCLLGALWQVGHEVYGGLVLPAPMDTLAALRDLVAEGVALPAALETARDALIGFLVTAVVGVIVGAVAGLSVTVGRLLEPLVRFFLGVPAIAWVVLALIWFAGSGLAAVFTVVVTTLPVVIIGAMQGARTLDRDVVDMARVFRAPPWVRVVDLYVPHILSYVFPALATAMGLSWKLAVMAEVLGGTAGIGEGLSLARVNIDTADAMAWILLALVMLLSLEGLVMDPLRRRLEPWRTRGNGGGRS</sequence>
<keyword evidence="10" id="KW-1185">Reference proteome</keyword>
<evidence type="ECO:0000256" key="7">
    <source>
        <dbReference type="RuleBase" id="RU363032"/>
    </source>
</evidence>
<proteinExistence type="inferred from homology"/>
<protein>
    <submittedName>
        <fullName evidence="9">NitT/TauT family transport system permease protein</fullName>
    </submittedName>
</protein>
<dbReference type="Proteomes" id="UP000199412">
    <property type="component" value="Unassembled WGS sequence"/>
</dbReference>
<dbReference type="OrthoDB" id="9799271at2"/>
<dbReference type="CDD" id="cd06261">
    <property type="entry name" value="TM_PBP2"/>
    <property type="match status" value="1"/>
</dbReference>
<dbReference type="AlphaFoldDB" id="A0A1G7HUT8"/>
<reference evidence="9 10" key="1">
    <citation type="submission" date="2016-10" db="EMBL/GenBank/DDBJ databases">
        <authorList>
            <person name="de Groot N.N."/>
        </authorList>
    </citation>
    <scope>NUCLEOTIDE SEQUENCE [LARGE SCALE GENOMIC DNA]</scope>
    <source>
        <strain evidence="9 10">ATCC 700224</strain>
    </source>
</reference>
<feature type="transmembrane region" description="Helical" evidence="7">
    <location>
        <begin position="102"/>
        <end position="122"/>
    </location>
</feature>
<name>A0A1G7HUT8_9PROT</name>
<dbReference type="PROSITE" id="PS50928">
    <property type="entry name" value="ABC_TM1"/>
    <property type="match status" value="1"/>
</dbReference>
<comment type="subcellular location">
    <subcellularLocation>
        <location evidence="1 7">Cell membrane</location>
        <topology evidence="1 7">Multi-pass membrane protein</topology>
    </subcellularLocation>
</comment>
<keyword evidence="2 7" id="KW-0813">Transport</keyword>
<feature type="transmembrane region" description="Helical" evidence="7">
    <location>
        <begin position="71"/>
        <end position="95"/>
    </location>
</feature>
<dbReference type="EMBL" id="FNAP01000025">
    <property type="protein sequence ID" value="SDF03829.1"/>
    <property type="molecule type" value="Genomic_DNA"/>
</dbReference>
<comment type="similarity">
    <text evidence="7">Belongs to the binding-protein-dependent transport system permease family.</text>
</comment>
<dbReference type="InterPro" id="IPR035906">
    <property type="entry name" value="MetI-like_sf"/>
</dbReference>
<dbReference type="RefSeq" id="WP_092788065.1">
    <property type="nucleotide sequence ID" value="NZ_FNAP01000025.1"/>
</dbReference>
<keyword evidence="4 7" id="KW-0812">Transmembrane</keyword>
<dbReference type="STRING" id="69960.SAMN05421720_12517"/>
<evidence type="ECO:0000256" key="2">
    <source>
        <dbReference type="ARBA" id="ARBA00022448"/>
    </source>
</evidence>
<dbReference type="Gene3D" id="1.10.3720.10">
    <property type="entry name" value="MetI-like"/>
    <property type="match status" value="1"/>
</dbReference>
<feature type="transmembrane region" description="Helical" evidence="7">
    <location>
        <begin position="226"/>
        <end position="248"/>
    </location>
</feature>
<evidence type="ECO:0000256" key="1">
    <source>
        <dbReference type="ARBA" id="ARBA00004651"/>
    </source>
</evidence>
<dbReference type="PANTHER" id="PTHR30151:SF0">
    <property type="entry name" value="ABC TRANSPORTER PERMEASE PROTEIN MJ0413-RELATED"/>
    <property type="match status" value="1"/>
</dbReference>
<keyword evidence="5 7" id="KW-1133">Transmembrane helix</keyword>
<dbReference type="InterPro" id="IPR000515">
    <property type="entry name" value="MetI-like"/>
</dbReference>
<keyword evidence="3" id="KW-1003">Cell membrane</keyword>
<evidence type="ECO:0000313" key="9">
    <source>
        <dbReference type="EMBL" id="SDF03829.1"/>
    </source>
</evidence>
<gene>
    <name evidence="9" type="ORF">SAMN05421720_12517</name>
</gene>
<dbReference type="GO" id="GO:0005886">
    <property type="term" value="C:plasma membrane"/>
    <property type="evidence" value="ECO:0007669"/>
    <property type="project" value="UniProtKB-SubCell"/>
</dbReference>
<evidence type="ECO:0000256" key="6">
    <source>
        <dbReference type="ARBA" id="ARBA00023136"/>
    </source>
</evidence>
<dbReference type="Pfam" id="PF00528">
    <property type="entry name" value="BPD_transp_1"/>
    <property type="match status" value="1"/>
</dbReference>
<evidence type="ECO:0000259" key="8">
    <source>
        <dbReference type="PROSITE" id="PS50928"/>
    </source>
</evidence>
<evidence type="ECO:0000256" key="5">
    <source>
        <dbReference type="ARBA" id="ARBA00022989"/>
    </source>
</evidence>
<feature type="domain" description="ABC transmembrane type-1" evidence="8">
    <location>
        <begin position="64"/>
        <end position="242"/>
    </location>
</feature>
<evidence type="ECO:0000313" key="10">
    <source>
        <dbReference type="Proteomes" id="UP000199412"/>
    </source>
</evidence>
<feature type="transmembrane region" description="Helical" evidence="7">
    <location>
        <begin position="128"/>
        <end position="146"/>
    </location>
</feature>
<feature type="transmembrane region" description="Helical" evidence="7">
    <location>
        <begin position="12"/>
        <end position="32"/>
    </location>
</feature>
<dbReference type="PANTHER" id="PTHR30151">
    <property type="entry name" value="ALKANE SULFONATE ABC TRANSPORTER-RELATED, MEMBRANE SUBUNIT"/>
    <property type="match status" value="1"/>
</dbReference>
<accession>A0A1G7HUT8</accession>
<evidence type="ECO:0000256" key="3">
    <source>
        <dbReference type="ARBA" id="ARBA00022475"/>
    </source>
</evidence>
<feature type="transmembrane region" description="Helical" evidence="7">
    <location>
        <begin position="167"/>
        <end position="188"/>
    </location>
</feature>
<dbReference type="GO" id="GO:0055085">
    <property type="term" value="P:transmembrane transport"/>
    <property type="evidence" value="ECO:0007669"/>
    <property type="project" value="InterPro"/>
</dbReference>
<evidence type="ECO:0000256" key="4">
    <source>
        <dbReference type="ARBA" id="ARBA00022692"/>
    </source>
</evidence>
<dbReference type="SUPFAM" id="SSF161098">
    <property type="entry name" value="MetI-like"/>
    <property type="match status" value="1"/>
</dbReference>
<organism evidence="9 10">
    <name type="scientific">Rhodospira trueperi</name>
    <dbReference type="NCBI Taxonomy" id="69960"/>
    <lineage>
        <taxon>Bacteria</taxon>
        <taxon>Pseudomonadati</taxon>
        <taxon>Pseudomonadota</taxon>
        <taxon>Alphaproteobacteria</taxon>
        <taxon>Rhodospirillales</taxon>
        <taxon>Rhodospirillaceae</taxon>
        <taxon>Rhodospira</taxon>
    </lineage>
</organism>
<keyword evidence="6 7" id="KW-0472">Membrane</keyword>